<reference evidence="1" key="1">
    <citation type="submission" date="2021-06" db="EMBL/GenBank/DDBJ databases">
        <authorList>
            <person name="Kallberg Y."/>
            <person name="Tangrot J."/>
            <person name="Rosling A."/>
        </authorList>
    </citation>
    <scope>NUCLEOTIDE SEQUENCE</scope>
    <source>
        <strain evidence="1">CL356</strain>
    </source>
</reference>
<dbReference type="Proteomes" id="UP000789525">
    <property type="component" value="Unassembled WGS sequence"/>
</dbReference>
<accession>A0ACA9LIL7</accession>
<evidence type="ECO:0000313" key="2">
    <source>
        <dbReference type="Proteomes" id="UP000789525"/>
    </source>
</evidence>
<gene>
    <name evidence="1" type="ORF">ACOLOM_LOCUS4164</name>
</gene>
<proteinExistence type="predicted"/>
<organism evidence="1 2">
    <name type="scientific">Acaulospora colombiana</name>
    <dbReference type="NCBI Taxonomy" id="27376"/>
    <lineage>
        <taxon>Eukaryota</taxon>
        <taxon>Fungi</taxon>
        <taxon>Fungi incertae sedis</taxon>
        <taxon>Mucoromycota</taxon>
        <taxon>Glomeromycotina</taxon>
        <taxon>Glomeromycetes</taxon>
        <taxon>Diversisporales</taxon>
        <taxon>Acaulosporaceae</taxon>
        <taxon>Acaulospora</taxon>
    </lineage>
</organism>
<dbReference type="EMBL" id="CAJVPT010006671">
    <property type="protein sequence ID" value="CAG8533331.1"/>
    <property type="molecule type" value="Genomic_DNA"/>
</dbReference>
<comment type="caution">
    <text evidence="1">The sequence shown here is derived from an EMBL/GenBank/DDBJ whole genome shotgun (WGS) entry which is preliminary data.</text>
</comment>
<sequence length="152" mass="16138">MGSQKKVLVLIANGTEEMEAVISIDILRRAQIEVLVAGVEVDEFATCNRGVNIKPDLIIKDFSSLDASAYDAIIIPGGLKGAETISSNAGVQSLLSSAYKSGKIIAAICAGPFAIKAAGINKGGKITSYQTFKEELENGYVYVALFFITFKI</sequence>
<protein>
    <submittedName>
        <fullName evidence="1">3492_t:CDS:1</fullName>
    </submittedName>
</protein>
<keyword evidence="2" id="KW-1185">Reference proteome</keyword>
<name>A0ACA9LIL7_9GLOM</name>
<evidence type="ECO:0000313" key="1">
    <source>
        <dbReference type="EMBL" id="CAG8533331.1"/>
    </source>
</evidence>